<keyword evidence="6" id="KW-1185">Reference proteome</keyword>
<dbReference type="InterPro" id="IPR001087">
    <property type="entry name" value="GDSL"/>
</dbReference>
<dbReference type="InterPro" id="IPR036514">
    <property type="entry name" value="SGNH_hydro_sf"/>
</dbReference>
<reference evidence="5" key="2">
    <citation type="submission" date="2018-10" db="UniProtKB">
        <authorList>
            <consortium name="EnsemblPlants"/>
        </authorList>
    </citation>
    <scope>IDENTIFICATION</scope>
</reference>
<keyword evidence="3" id="KW-0442">Lipid degradation</keyword>
<dbReference type="EnsemblPlants" id="TraesCS5B02G089700.1">
    <property type="protein sequence ID" value="TraesCS5B02G089700.1"/>
    <property type="gene ID" value="TraesCS5B02G089700"/>
</dbReference>
<evidence type="ECO:0008006" key="7">
    <source>
        <dbReference type="Google" id="ProtNLM"/>
    </source>
</evidence>
<protein>
    <recommendedName>
        <fullName evidence="7">GDSL esterase/lipase</fullName>
    </recommendedName>
</protein>
<dbReference type="GO" id="GO:0016042">
    <property type="term" value="P:lipid catabolic process"/>
    <property type="evidence" value="ECO:0007669"/>
    <property type="project" value="UniProtKB-KW"/>
</dbReference>
<accession>A0A3B6LFX5</accession>
<reference evidence="5" key="1">
    <citation type="submission" date="2018-08" db="EMBL/GenBank/DDBJ databases">
        <authorList>
            <person name="Rossello M."/>
        </authorList>
    </citation>
    <scope>NUCLEOTIDE SEQUENCE [LARGE SCALE GENOMIC DNA]</scope>
    <source>
        <strain evidence="5">cv. Chinese Spring</strain>
    </source>
</reference>
<evidence type="ECO:0000313" key="5">
    <source>
        <dbReference type="EnsemblPlants" id="TraesCS5B02G089700.1"/>
    </source>
</evidence>
<dbReference type="Gramene" id="TraesCLE_scaffold_006331_01G000300.1">
    <property type="protein sequence ID" value="TraesCLE_scaffold_006331_01G000300.1"/>
    <property type="gene ID" value="TraesCLE_scaffold_006331_01G000300"/>
</dbReference>
<dbReference type="Pfam" id="PF00657">
    <property type="entry name" value="Lipase_GDSL"/>
    <property type="match status" value="2"/>
</dbReference>
<dbReference type="OrthoDB" id="1600564at2759"/>
<dbReference type="Gramene" id="TraesROB_scaffold_000592_01G000300.1">
    <property type="protein sequence ID" value="TraesROB_scaffold_000592_01G000300.1"/>
    <property type="gene ID" value="TraesROB_scaffold_000592_01G000300"/>
</dbReference>
<comment type="similarity">
    <text evidence="1">Belongs to the 'GDSL' lipolytic enzyme family.</text>
</comment>
<dbReference type="Gramene" id="TraesCAD_scaffold_017971_01G000300.1">
    <property type="protein sequence ID" value="TraesCAD_scaffold_017971_01G000300.1"/>
    <property type="gene ID" value="TraesCAD_scaffold_017971_01G000300"/>
</dbReference>
<organism evidence="5">
    <name type="scientific">Triticum aestivum</name>
    <name type="common">Wheat</name>
    <dbReference type="NCBI Taxonomy" id="4565"/>
    <lineage>
        <taxon>Eukaryota</taxon>
        <taxon>Viridiplantae</taxon>
        <taxon>Streptophyta</taxon>
        <taxon>Embryophyta</taxon>
        <taxon>Tracheophyta</taxon>
        <taxon>Spermatophyta</taxon>
        <taxon>Magnoliopsida</taxon>
        <taxon>Liliopsida</taxon>
        <taxon>Poales</taxon>
        <taxon>Poaceae</taxon>
        <taxon>BOP clade</taxon>
        <taxon>Pooideae</taxon>
        <taxon>Triticodae</taxon>
        <taxon>Triticeae</taxon>
        <taxon>Triticinae</taxon>
        <taxon>Triticum</taxon>
    </lineage>
</organism>
<feature type="signal peptide" evidence="4">
    <location>
        <begin position="1"/>
        <end position="22"/>
    </location>
</feature>
<dbReference type="Gene3D" id="3.40.50.1110">
    <property type="entry name" value="SGNH hydrolase"/>
    <property type="match status" value="1"/>
</dbReference>
<feature type="chain" id="PRO_5043177062" description="GDSL esterase/lipase" evidence="4">
    <location>
        <begin position="23"/>
        <end position="405"/>
    </location>
</feature>
<dbReference type="AlphaFoldDB" id="A0A3B6LFX5"/>
<dbReference type="GO" id="GO:0016788">
    <property type="term" value="F:hydrolase activity, acting on ester bonds"/>
    <property type="evidence" value="ECO:0007669"/>
    <property type="project" value="InterPro"/>
</dbReference>
<dbReference type="InterPro" id="IPR035669">
    <property type="entry name" value="SGNH_plant_lipase-like"/>
</dbReference>
<evidence type="ECO:0000256" key="1">
    <source>
        <dbReference type="ARBA" id="ARBA00008668"/>
    </source>
</evidence>
<evidence type="ECO:0000256" key="4">
    <source>
        <dbReference type="SAM" id="SignalP"/>
    </source>
</evidence>
<dbReference type="Gramene" id="TraesPARA_EIv1.0_1649860.1">
    <property type="protein sequence ID" value="TraesPARA_EIv1.0_1649860.1.CDS"/>
    <property type="gene ID" value="TraesPARA_EIv1.0_1649860"/>
</dbReference>
<dbReference type="PANTHER" id="PTHR45648:SF23">
    <property type="entry name" value="GDSL-LIKE LIPASE_ACYLHYDROLASE FAMILY PROTEIN, EXPRESSED"/>
    <property type="match status" value="1"/>
</dbReference>
<dbReference type="STRING" id="4565.A0A3B6LFX5"/>
<keyword evidence="4" id="KW-0732">Signal</keyword>
<keyword evidence="3" id="KW-0443">Lipid metabolism</keyword>
<dbReference type="PANTHER" id="PTHR45648">
    <property type="entry name" value="GDSL LIPASE/ACYLHYDROLASE FAMILY PROTEIN (AFU_ORTHOLOGUE AFUA_4G14700)"/>
    <property type="match status" value="1"/>
</dbReference>
<keyword evidence="2" id="KW-0378">Hydrolase</keyword>
<sequence length="405" mass="42837">MRKMFMVAGAALLLAAAAVCSSADGESEARRRAVPAVYVFGDSLVDVGNNDFLPPPAPRAGFPCGVDLPRAIPGGRTGRFTNGYNLADIIAQCVGFDMSPLAYLSLTPQTILDLLSGRVGANYASGGSGILDDTGNGTITLREQIKLFADTKVTMIEANKLGNNRVNRLLSRSLFLISTAGTISRHLVTVGQPEVMHRPTSPKRSPPTSSTSRCTHTICGQELYRLGARRLGLLDALPIGCLPGCRISFGHDGTCDTTANSLARRFNALLRLEMASATAASMPGMEYSIASIYGIFSDMITNPELDNGLQEATSACCGGGRLNAELNCSASSNLCTDRDGYVFWDKVHGTQAAYQRAVAAMFDGAAATKFTEPVSFGQLITGKQAAPVAVLDKLERPCVDLEAVI</sequence>
<dbReference type="SMR" id="A0A3B6LFX5"/>
<name>A0A3B6LFX5_WHEAT</name>
<dbReference type="Gramene" id="TraesCS5B02G089700.1">
    <property type="protein sequence ID" value="TraesCS5B02G089700.1"/>
    <property type="gene ID" value="TraesCS5B02G089700"/>
</dbReference>
<evidence type="ECO:0000313" key="6">
    <source>
        <dbReference type="Proteomes" id="UP000019116"/>
    </source>
</evidence>
<proteinExistence type="inferred from homology"/>
<dbReference type="CDD" id="cd01837">
    <property type="entry name" value="SGNH_plant_lipase_like"/>
    <property type="match status" value="1"/>
</dbReference>
<evidence type="ECO:0000256" key="2">
    <source>
        <dbReference type="ARBA" id="ARBA00022801"/>
    </source>
</evidence>
<dbReference type="Proteomes" id="UP000019116">
    <property type="component" value="Chromosome 5B"/>
</dbReference>
<dbReference type="Gramene" id="TraesWEE_scaffold_008421_01G000300.1">
    <property type="protein sequence ID" value="TraesWEE_scaffold_008421_01G000300.1"/>
    <property type="gene ID" value="TraesWEE_scaffold_008421_01G000300"/>
</dbReference>
<evidence type="ECO:0000256" key="3">
    <source>
        <dbReference type="ARBA" id="ARBA00022963"/>
    </source>
</evidence>
<dbReference type="InterPro" id="IPR051058">
    <property type="entry name" value="GDSL_Est/Lipase"/>
</dbReference>
<dbReference type="Gramene" id="TraesCS5B03G0224000.1">
    <property type="protein sequence ID" value="TraesCS5B03G0224000.1.CDS"/>
    <property type="gene ID" value="TraesCS5B03G0224000"/>
</dbReference>
<dbReference type="PaxDb" id="4565-Traes_5BS_62E8B62EE.2"/>